<evidence type="ECO:0000313" key="7">
    <source>
        <dbReference type="EMBL" id="RUO45492.1"/>
    </source>
</evidence>
<dbReference type="AlphaFoldDB" id="A0AA94EHT5"/>
<comment type="subcellular location">
    <subcellularLocation>
        <location evidence="5">Cytoplasm</location>
    </subcellularLocation>
</comment>
<dbReference type="RefSeq" id="WP_105305453.1">
    <property type="nucleotide sequence ID" value="NZ_PIPS01000001.1"/>
</dbReference>
<feature type="domain" description="AB hydrolase-1" evidence="6">
    <location>
        <begin position="14"/>
        <end position="238"/>
    </location>
</feature>
<evidence type="ECO:0000256" key="1">
    <source>
        <dbReference type="ARBA" id="ARBA00022487"/>
    </source>
</evidence>
<keyword evidence="4 5" id="KW-0378">Hydrolase</keyword>
<dbReference type="HAMAP" id="MF_01260">
    <property type="entry name" value="Carboxylester"/>
    <property type="match status" value="1"/>
</dbReference>
<dbReference type="EC" id="3.1.1.85" evidence="5"/>
<keyword evidence="8" id="KW-1185">Reference proteome</keyword>
<dbReference type="SUPFAM" id="SSF53474">
    <property type="entry name" value="alpha/beta-Hydrolases"/>
    <property type="match status" value="1"/>
</dbReference>
<dbReference type="PRINTS" id="PR00111">
    <property type="entry name" value="ABHYDROLASE"/>
</dbReference>
<protein>
    <recommendedName>
        <fullName evidence="5">Pimeloyl-[acyl-carrier protein] methyl ester esterase</fullName>
        <ecNumber evidence="5">3.1.1.85</ecNumber>
    </recommendedName>
    <alternativeName>
        <fullName evidence="5">Biotin synthesis protein BioH</fullName>
    </alternativeName>
    <alternativeName>
        <fullName evidence="5">Carboxylesterase BioH</fullName>
    </alternativeName>
</protein>
<dbReference type="GO" id="GO:0016020">
    <property type="term" value="C:membrane"/>
    <property type="evidence" value="ECO:0007669"/>
    <property type="project" value="TreeGrafter"/>
</dbReference>
<dbReference type="GO" id="GO:0090499">
    <property type="term" value="F:pimelyl-[acyl-carrier protein] methyl ester esterase activity"/>
    <property type="evidence" value="ECO:0007669"/>
    <property type="project" value="UniProtKB-EC"/>
</dbReference>
<feature type="binding site" evidence="5">
    <location>
        <begin position="142"/>
        <end position="146"/>
    </location>
    <ligand>
        <name>substrate</name>
    </ligand>
</feature>
<evidence type="ECO:0000256" key="5">
    <source>
        <dbReference type="HAMAP-Rule" id="MF_01260"/>
    </source>
</evidence>
<dbReference type="InterPro" id="IPR010076">
    <property type="entry name" value="BioH"/>
</dbReference>
<evidence type="ECO:0000256" key="2">
    <source>
        <dbReference type="ARBA" id="ARBA00022490"/>
    </source>
</evidence>
<organism evidence="7 8">
    <name type="scientific">Idiomarina aquatica</name>
    <dbReference type="NCBI Taxonomy" id="1327752"/>
    <lineage>
        <taxon>Bacteria</taxon>
        <taxon>Pseudomonadati</taxon>
        <taxon>Pseudomonadota</taxon>
        <taxon>Gammaproteobacteria</taxon>
        <taxon>Alteromonadales</taxon>
        <taxon>Idiomarinaceae</taxon>
        <taxon>Idiomarina</taxon>
    </lineage>
</organism>
<evidence type="ECO:0000256" key="3">
    <source>
        <dbReference type="ARBA" id="ARBA00022756"/>
    </source>
</evidence>
<comment type="function">
    <text evidence="5">The physiological role of BioH is to remove the methyl group introduced by BioC when the pimeloyl moiety is complete. It allows to synthesize pimeloyl-ACP via the fatty acid synthetic pathway through the hydrolysis of the ester bonds of pimeloyl-ACP esters.</text>
</comment>
<feature type="binding site" evidence="5">
    <location>
        <position position="20"/>
    </location>
    <ligand>
        <name>substrate</name>
    </ligand>
</feature>
<sequence length="255" mass="28414">MSIWTSTQGTGTDIVVIHGWGMNANVWQPLLPELTSQFRVTQIDLPGFGDSHSLTLSPSLEDICHDILPSLPQQFHVLGWSLGGLVATQLAVQCPQRVLSLATVASSPYFIANDDWPGIKPVLLQQFQRSLRSDFKATIERFMAVQAMGSPHAKQLIKQVRHWVFEKPMANTESLKNGLSLLQQADLRTQLADIQQPFMRFYGRLDSLVPVAVSDLVQALAPQSQQHVFNHCAHTPFVSASIPFAERYRQFLSAV</sequence>
<dbReference type="PANTHER" id="PTHR43798">
    <property type="entry name" value="MONOACYLGLYCEROL LIPASE"/>
    <property type="match status" value="1"/>
</dbReference>
<feature type="binding site" evidence="5">
    <location>
        <begin position="81"/>
        <end position="82"/>
    </location>
    <ligand>
        <name>substrate</name>
    </ligand>
</feature>
<proteinExistence type="inferred from homology"/>
<comment type="similarity">
    <text evidence="5">Belongs to the AB hydrolase superfamily. Carboxylesterase BioH family.</text>
</comment>
<dbReference type="Gene3D" id="3.40.50.1820">
    <property type="entry name" value="alpha/beta hydrolase"/>
    <property type="match status" value="1"/>
</dbReference>
<feature type="active site" evidence="5">
    <location>
        <position position="206"/>
    </location>
</feature>
<dbReference type="InterPro" id="IPR050266">
    <property type="entry name" value="AB_hydrolase_sf"/>
</dbReference>
<feature type="active site" evidence="5">
    <location>
        <position position="234"/>
    </location>
</feature>
<dbReference type="GO" id="GO:0005737">
    <property type="term" value="C:cytoplasm"/>
    <property type="evidence" value="ECO:0007669"/>
    <property type="project" value="UniProtKB-SubCell"/>
</dbReference>
<dbReference type="GO" id="GO:0009102">
    <property type="term" value="P:biotin biosynthetic process"/>
    <property type="evidence" value="ECO:0007669"/>
    <property type="project" value="UniProtKB-UniRule"/>
</dbReference>
<dbReference type="Pfam" id="PF00561">
    <property type="entry name" value="Abhydrolase_1"/>
    <property type="match status" value="1"/>
</dbReference>
<comment type="subunit">
    <text evidence="5">Monomer.</text>
</comment>
<accession>A0AA94EHT5</accession>
<keyword evidence="3 5" id="KW-0093">Biotin biosynthesis</keyword>
<dbReference type="Proteomes" id="UP000286680">
    <property type="component" value="Unassembled WGS sequence"/>
</dbReference>
<dbReference type="InterPro" id="IPR029058">
    <property type="entry name" value="AB_hydrolase_fold"/>
</dbReference>
<comment type="pathway">
    <text evidence="5">Cofactor biosynthesis; biotin biosynthesis.</text>
</comment>
<comment type="catalytic activity">
    <reaction evidence="5">
        <text>6-carboxyhexanoyl-[ACP] methyl ester + H2O = 6-carboxyhexanoyl-[ACP] + methanol + H(+)</text>
        <dbReference type="Rhea" id="RHEA:42700"/>
        <dbReference type="Rhea" id="RHEA-COMP:9955"/>
        <dbReference type="Rhea" id="RHEA-COMP:10186"/>
        <dbReference type="ChEBI" id="CHEBI:15377"/>
        <dbReference type="ChEBI" id="CHEBI:15378"/>
        <dbReference type="ChEBI" id="CHEBI:17790"/>
        <dbReference type="ChEBI" id="CHEBI:78846"/>
        <dbReference type="ChEBI" id="CHEBI:82735"/>
        <dbReference type="EC" id="3.1.1.85"/>
    </reaction>
</comment>
<evidence type="ECO:0000313" key="8">
    <source>
        <dbReference type="Proteomes" id="UP000286680"/>
    </source>
</evidence>
<keyword evidence="1 5" id="KW-0719">Serine esterase</keyword>
<keyword evidence="2 5" id="KW-0963">Cytoplasm</keyword>
<comment type="caution">
    <text evidence="7">The sequence shown here is derived from an EMBL/GenBank/DDBJ whole genome shotgun (WGS) entry which is preliminary data.</text>
</comment>
<name>A0AA94EHT5_9GAMM</name>
<feature type="active site" description="Nucleophile" evidence="5">
    <location>
        <position position="81"/>
    </location>
</feature>
<dbReference type="NCBIfam" id="TIGR01738">
    <property type="entry name" value="bioH"/>
    <property type="match status" value="1"/>
</dbReference>
<evidence type="ECO:0000256" key="4">
    <source>
        <dbReference type="ARBA" id="ARBA00022801"/>
    </source>
</evidence>
<dbReference type="PANTHER" id="PTHR43798:SF31">
    <property type="entry name" value="AB HYDROLASE SUPERFAMILY PROTEIN YCLE"/>
    <property type="match status" value="1"/>
</dbReference>
<evidence type="ECO:0000259" key="6">
    <source>
        <dbReference type="Pfam" id="PF00561"/>
    </source>
</evidence>
<reference evidence="8" key="1">
    <citation type="journal article" date="2018" name="Front. Microbiol.">
        <title>Genome-Based Analysis Reveals the Taxonomy and Diversity of the Family Idiomarinaceae.</title>
        <authorList>
            <person name="Liu Y."/>
            <person name="Lai Q."/>
            <person name="Shao Z."/>
        </authorList>
    </citation>
    <scope>NUCLEOTIDE SEQUENCE [LARGE SCALE GENOMIC DNA]</scope>
    <source>
        <strain evidence="8">SN-14</strain>
    </source>
</reference>
<feature type="binding site" evidence="5">
    <location>
        <position position="234"/>
    </location>
    <ligand>
        <name>substrate</name>
    </ligand>
</feature>
<dbReference type="InterPro" id="IPR000073">
    <property type="entry name" value="AB_hydrolase_1"/>
</dbReference>
<dbReference type="EMBL" id="PIPS01000001">
    <property type="protein sequence ID" value="RUO45492.1"/>
    <property type="molecule type" value="Genomic_DNA"/>
</dbReference>
<gene>
    <name evidence="5 7" type="primary">bioH</name>
    <name evidence="7" type="ORF">CWE23_05690</name>
</gene>